<dbReference type="OrthoDB" id="671439at2759"/>
<dbReference type="Gene3D" id="3.40.50.1110">
    <property type="entry name" value="SGNH hydrolase"/>
    <property type="match status" value="1"/>
</dbReference>
<dbReference type="InterPro" id="IPR001087">
    <property type="entry name" value="GDSL"/>
</dbReference>
<keyword evidence="3" id="KW-1185">Reference proteome</keyword>
<evidence type="ECO:0000313" key="2">
    <source>
        <dbReference type="EMBL" id="KAG1368059.1"/>
    </source>
</evidence>
<dbReference type="InterPro" id="IPR045136">
    <property type="entry name" value="Iah1-like"/>
</dbReference>
<reference evidence="2" key="2">
    <citation type="submission" date="2019-07" db="EMBL/GenBank/DDBJ databases">
        <authorList>
            <person name="Yang Y."/>
            <person name="Bocs S."/>
            <person name="Baudouin L."/>
        </authorList>
    </citation>
    <scope>NUCLEOTIDE SEQUENCE</scope>
    <source>
        <tissue evidence="2">Spear leaf of Hainan Tall coconut</tissue>
    </source>
</reference>
<gene>
    <name evidence="2" type="ORF">COCNU_14G005270</name>
</gene>
<dbReference type="PANTHER" id="PTHR14209:SF9">
    <property type="entry name" value="GDSL ESTERASE_LIPASE CPRD49"/>
    <property type="match status" value="1"/>
</dbReference>
<evidence type="ECO:0000256" key="1">
    <source>
        <dbReference type="ARBA" id="ARBA00008668"/>
    </source>
</evidence>
<dbReference type="AlphaFoldDB" id="A0A8K0IWB2"/>
<dbReference type="EMBL" id="CM017885">
    <property type="protein sequence ID" value="KAG1368059.1"/>
    <property type="molecule type" value="Genomic_DNA"/>
</dbReference>
<sequence length="215" mass="24717">MAPHPSGLGPHVPLPEYIENMSRIAKHLKSLSEKTRIIFLSCPPISEEMLQQSTSPILRQVRRTNETCQKYSEACKQLCKDMDLKVVDLWTAIQKRDDWATFCFTIAKSRKFCCFLSFLNSSIQLILMIRDELFQNLVLTKLCSSDGIHFSPEGSKIVVAEILMVLKEAEWEPSLHWKSLPTEFGEESPYNLVAANGISTINPSEWTFYREIQWD</sequence>
<dbReference type="GO" id="GO:0016788">
    <property type="term" value="F:hydrolase activity, acting on ester bonds"/>
    <property type="evidence" value="ECO:0007669"/>
    <property type="project" value="InterPro"/>
</dbReference>
<dbReference type="Pfam" id="PF00657">
    <property type="entry name" value="Lipase_GDSL"/>
    <property type="match status" value="1"/>
</dbReference>
<organism evidence="2 3">
    <name type="scientific">Cocos nucifera</name>
    <name type="common">Coconut palm</name>
    <dbReference type="NCBI Taxonomy" id="13894"/>
    <lineage>
        <taxon>Eukaryota</taxon>
        <taxon>Viridiplantae</taxon>
        <taxon>Streptophyta</taxon>
        <taxon>Embryophyta</taxon>
        <taxon>Tracheophyta</taxon>
        <taxon>Spermatophyta</taxon>
        <taxon>Magnoliopsida</taxon>
        <taxon>Liliopsida</taxon>
        <taxon>Arecaceae</taxon>
        <taxon>Arecoideae</taxon>
        <taxon>Cocoseae</taxon>
        <taxon>Attaleinae</taxon>
        <taxon>Cocos</taxon>
    </lineage>
</organism>
<name>A0A8K0IWB2_COCNU</name>
<dbReference type="PANTHER" id="PTHR14209">
    <property type="entry name" value="ISOAMYL ACETATE-HYDROLYZING ESTERASE 1"/>
    <property type="match status" value="1"/>
</dbReference>
<dbReference type="SUPFAM" id="SSF52266">
    <property type="entry name" value="SGNH hydrolase"/>
    <property type="match status" value="1"/>
</dbReference>
<comment type="similarity">
    <text evidence="1">Belongs to the 'GDSL' lipolytic enzyme family.</text>
</comment>
<dbReference type="Proteomes" id="UP000797356">
    <property type="component" value="Chromosome 14"/>
</dbReference>
<dbReference type="InterPro" id="IPR036514">
    <property type="entry name" value="SGNH_hydro_sf"/>
</dbReference>
<evidence type="ECO:0000313" key="3">
    <source>
        <dbReference type="Proteomes" id="UP000797356"/>
    </source>
</evidence>
<accession>A0A8K0IWB2</accession>
<comment type="caution">
    <text evidence="2">The sequence shown here is derived from an EMBL/GenBank/DDBJ whole genome shotgun (WGS) entry which is preliminary data.</text>
</comment>
<reference evidence="2" key="1">
    <citation type="journal article" date="2017" name="Gigascience">
        <title>The genome draft of coconut (Cocos nucifera).</title>
        <authorList>
            <person name="Xiao Y."/>
            <person name="Xu P."/>
            <person name="Fan H."/>
            <person name="Baudouin L."/>
            <person name="Xia W."/>
            <person name="Bocs S."/>
            <person name="Xu J."/>
            <person name="Li Q."/>
            <person name="Guo A."/>
            <person name="Zhou L."/>
            <person name="Li J."/>
            <person name="Wu Y."/>
            <person name="Ma Z."/>
            <person name="Armero A."/>
            <person name="Issali A.E."/>
            <person name="Liu N."/>
            <person name="Peng M."/>
            <person name="Yang Y."/>
        </authorList>
    </citation>
    <scope>NUCLEOTIDE SEQUENCE</scope>
    <source>
        <tissue evidence="2">Spear leaf of Hainan Tall coconut</tissue>
    </source>
</reference>
<protein>
    <submittedName>
        <fullName evidence="2">Putative GDSL esterase/lipase CPRD49</fullName>
    </submittedName>
</protein>
<proteinExistence type="inferred from homology"/>